<dbReference type="Pfam" id="PF13569">
    <property type="entry name" value="DUF4132"/>
    <property type="match status" value="1"/>
</dbReference>
<feature type="domain" description="DUF4132" evidence="2">
    <location>
        <begin position="851"/>
        <end position="1035"/>
    </location>
</feature>
<protein>
    <recommendedName>
        <fullName evidence="2">DUF4132 domain-containing protein</fullName>
    </recommendedName>
</protein>
<reference evidence="4" key="1">
    <citation type="submission" date="2016-10" db="EMBL/GenBank/DDBJ databases">
        <authorList>
            <person name="Varghese N."/>
            <person name="Submissions S."/>
        </authorList>
    </citation>
    <scope>NUCLEOTIDE SEQUENCE [LARGE SCALE GENOMIC DNA]</scope>
    <source>
        <strain evidence="4">CGMCC 4.3147</strain>
    </source>
</reference>
<proteinExistence type="predicted"/>
<name>A0A1G9I552_9ACTN</name>
<organism evidence="3 4">
    <name type="scientific">Glycomyces sambucus</name>
    <dbReference type="NCBI Taxonomy" id="380244"/>
    <lineage>
        <taxon>Bacteria</taxon>
        <taxon>Bacillati</taxon>
        <taxon>Actinomycetota</taxon>
        <taxon>Actinomycetes</taxon>
        <taxon>Glycomycetales</taxon>
        <taxon>Glycomycetaceae</taxon>
        <taxon>Glycomyces</taxon>
    </lineage>
</organism>
<dbReference type="InterPro" id="IPR025406">
    <property type="entry name" value="DUF4132"/>
</dbReference>
<evidence type="ECO:0000313" key="4">
    <source>
        <dbReference type="Proteomes" id="UP000198662"/>
    </source>
</evidence>
<evidence type="ECO:0000259" key="2">
    <source>
        <dbReference type="Pfam" id="PF13569"/>
    </source>
</evidence>
<dbReference type="OrthoDB" id="4554725at2"/>
<dbReference type="STRING" id="380244.SAMN05216298_3043"/>
<sequence length="1124" mass="120238">MTEPSPAAPNEDRLVLPARWRRHVLPRRDRDLANANPGGEADPGASAAVAARIAAVRPLVETGIAKRDGDAFAQAMTAHLAGRPDPVGAAALMHVIDSNGKKTVEPQARLRHLDAWAADHGLAFAAVAVLESATVFNWSYATDERRITEAHLSRYVEWEEATGWRAAQPALHRIRALLAAATEEEYRNAVAAVGARRTDPQRCIGSALLMPSEAAWVEEAVDAITGYFEHRRADDWMLWTLTADPRDLHLAKRRGFGTVDERGLAPLVEGVGAGALAILVDLLDRQFDRMAKPARAALLTAIGLLPDDAAAAALIDRLDLPGALTAAMETAARFPQRTLRAVAARAADADPATRKRLEGLVDASPALTAALGDADEAVRTAVAALATARVPDAAPEALPGLLVTPPWAGRRAKATRPVIDLVAPDPAVRMVWEDDEEARRWATLLDDRPYTSYNAEGVRRAVAALEKYGRFGDPTSLLAWARVEDAAPLVARWDGGVPHTDLVELQRILGRFGAEAADRVTAIVQGRSTFTQALLPIRSLAAARIAADRLARTKSAVPHAKRWFARHAEAAAHLLVPDAVGADAGRRRAATVALRYLAAVRGAESVAAAAEPYGEAAATAIGALIAADPLDPLDAKIPKPPAWAVPALLPQVLLKGRTTALPEASVVHLTTVLAIDSPGLPYPGAAVAAEVCDPGSLAAFSRALFERWTDSGSAAKDGWAFTQLAHFANDTTVADLAALVRRWPGQGQHKRAVTGLEVLGAIGSETALRALHAISRKVDFKALKQEAGRQIEAVAERLGLTPDQLADRLVPDFGLGSDAEGASGLLVDYGTRRFTVGFDERLQPFATDETGKPLKSLPKPGAQDDRELADPAYQRFSQLKKDLRTAAKEQVRRLERAMAAQRSWTVPQFGEFFADHPLMHHLARRLVWEAAWETGTGEMRAGFRLAEDSTFAGVEDDAFAPPNGTLVRIAHPATLADLDAWVEIFADYELLQPFPQLSRPVHAFTEEELATGRLARFEGASFPVTRLFPLTAAGWRQGPQNGLWVSPGLHLPLPAGGFVVLALDPGVDGYLGRIDTAQPDQTVRAAYLSDTADYGPGAPHGHPVGTDAVTASEVLGTLARLTGR</sequence>
<keyword evidence="4" id="KW-1185">Reference proteome</keyword>
<dbReference type="EMBL" id="FNGF01000004">
    <property type="protein sequence ID" value="SDL20390.1"/>
    <property type="molecule type" value="Genomic_DNA"/>
</dbReference>
<accession>A0A1G9I552</accession>
<evidence type="ECO:0000313" key="3">
    <source>
        <dbReference type="EMBL" id="SDL20390.1"/>
    </source>
</evidence>
<evidence type="ECO:0000256" key="1">
    <source>
        <dbReference type="SAM" id="MobiDB-lite"/>
    </source>
</evidence>
<dbReference type="Proteomes" id="UP000198662">
    <property type="component" value="Unassembled WGS sequence"/>
</dbReference>
<dbReference type="AlphaFoldDB" id="A0A1G9I552"/>
<gene>
    <name evidence="3" type="ORF">SAMN05216298_3043</name>
</gene>
<feature type="region of interest" description="Disordered" evidence="1">
    <location>
        <begin position="845"/>
        <end position="865"/>
    </location>
</feature>
<dbReference type="RefSeq" id="WP_091050489.1">
    <property type="nucleotide sequence ID" value="NZ_FNGF01000004.1"/>
</dbReference>